<dbReference type="PANTHER" id="PTHR30015:SF6">
    <property type="entry name" value="SLL1429 PROTEIN"/>
    <property type="match status" value="1"/>
</dbReference>
<dbReference type="InterPro" id="IPR011856">
    <property type="entry name" value="tRNA_endonuc-like_dom_sf"/>
</dbReference>
<proteinExistence type="predicted"/>
<evidence type="ECO:0000259" key="2">
    <source>
        <dbReference type="Pfam" id="PF04471"/>
    </source>
</evidence>
<dbReference type="GO" id="GO:0015666">
    <property type="term" value="F:restriction endodeoxyribonuclease activity"/>
    <property type="evidence" value="ECO:0007669"/>
    <property type="project" value="TreeGrafter"/>
</dbReference>
<evidence type="ECO:0000313" key="4">
    <source>
        <dbReference type="Proteomes" id="UP000219252"/>
    </source>
</evidence>
<reference evidence="4" key="1">
    <citation type="submission" date="2017-08" db="EMBL/GenBank/DDBJ databases">
        <authorList>
            <person name="Varghese N."/>
            <person name="Submissions S."/>
        </authorList>
    </citation>
    <scope>NUCLEOTIDE SEQUENCE [LARGE SCALE GENOMIC DNA]</scope>
    <source>
        <strain evidence="4">JC23</strain>
    </source>
</reference>
<keyword evidence="1" id="KW-1133">Transmembrane helix</keyword>
<evidence type="ECO:0000313" key="3">
    <source>
        <dbReference type="EMBL" id="SOC40697.1"/>
    </source>
</evidence>
<dbReference type="GO" id="GO:0009307">
    <property type="term" value="P:DNA restriction-modification system"/>
    <property type="evidence" value="ECO:0007669"/>
    <property type="project" value="InterPro"/>
</dbReference>
<feature type="transmembrane region" description="Helical" evidence="1">
    <location>
        <begin position="12"/>
        <end position="31"/>
    </location>
</feature>
<sequence length="223" mass="26062">MRRQVTRTNNYNMTHLLLLSFLGFGIVITLLNLFSIKPSLLNIQFYLILLLVLSFLYRPLGLFLINKIGTIIRLIARFFNKLKVRKLYKLEKKRINQLNCIEVVQFLKPIFKRQGYETKLLKGSKEREADLIIRKGLKTYVVQTKRMATRVGPNVIYEVLDVVNKHNANGAIIITNQYYTSSAKKFAKKSNIKLINRDELKKMLKTTNNKYRFATALSFILNK</sequence>
<keyword evidence="1" id="KW-0472">Membrane</keyword>
<feature type="domain" description="Restriction endonuclease type IV Mrr" evidence="2">
    <location>
        <begin position="102"/>
        <end position="204"/>
    </location>
</feature>
<dbReference type="GO" id="GO:0003677">
    <property type="term" value="F:DNA binding"/>
    <property type="evidence" value="ECO:0007669"/>
    <property type="project" value="InterPro"/>
</dbReference>
<keyword evidence="3" id="KW-0255">Endonuclease</keyword>
<name>A0A285UG92_9BACL</name>
<keyword evidence="3" id="KW-0378">Hydrolase</keyword>
<dbReference type="Proteomes" id="UP000219252">
    <property type="component" value="Unassembled WGS sequence"/>
</dbReference>
<dbReference type="Pfam" id="PF04471">
    <property type="entry name" value="Mrr_cat"/>
    <property type="match status" value="1"/>
</dbReference>
<organism evidence="3 4">
    <name type="scientific">Ureibacillus acetophenoni</name>
    <dbReference type="NCBI Taxonomy" id="614649"/>
    <lineage>
        <taxon>Bacteria</taxon>
        <taxon>Bacillati</taxon>
        <taxon>Bacillota</taxon>
        <taxon>Bacilli</taxon>
        <taxon>Bacillales</taxon>
        <taxon>Caryophanaceae</taxon>
        <taxon>Ureibacillus</taxon>
    </lineage>
</organism>
<dbReference type="InterPro" id="IPR052906">
    <property type="entry name" value="Type_IV_Methyl-Rstrct_Enzyme"/>
</dbReference>
<dbReference type="SUPFAM" id="SSF52980">
    <property type="entry name" value="Restriction endonuclease-like"/>
    <property type="match status" value="1"/>
</dbReference>
<accession>A0A285UG92</accession>
<dbReference type="RefSeq" id="WP_170949483.1">
    <property type="nucleotide sequence ID" value="NZ_OBQC01000008.1"/>
</dbReference>
<dbReference type="InterPro" id="IPR007560">
    <property type="entry name" value="Restrct_endonuc_IV_Mrr"/>
</dbReference>
<dbReference type="AlphaFoldDB" id="A0A285UG92"/>
<feature type="transmembrane region" description="Helical" evidence="1">
    <location>
        <begin position="43"/>
        <end position="65"/>
    </location>
</feature>
<dbReference type="EMBL" id="OBQC01000008">
    <property type="protein sequence ID" value="SOC40697.1"/>
    <property type="molecule type" value="Genomic_DNA"/>
</dbReference>
<protein>
    <submittedName>
        <fullName evidence="3">HJR/Mrr/RecB family endonuclease</fullName>
    </submittedName>
</protein>
<dbReference type="Gene3D" id="3.40.1350.10">
    <property type="match status" value="1"/>
</dbReference>
<dbReference type="PANTHER" id="PTHR30015">
    <property type="entry name" value="MRR RESTRICTION SYSTEM PROTEIN"/>
    <property type="match status" value="1"/>
</dbReference>
<keyword evidence="3" id="KW-0540">Nuclease</keyword>
<gene>
    <name evidence="3" type="ORF">SAMN05877842_108129</name>
</gene>
<evidence type="ECO:0000256" key="1">
    <source>
        <dbReference type="SAM" id="Phobius"/>
    </source>
</evidence>
<dbReference type="InterPro" id="IPR011335">
    <property type="entry name" value="Restrct_endonuc-II-like"/>
</dbReference>
<keyword evidence="4" id="KW-1185">Reference proteome</keyword>
<keyword evidence="1" id="KW-0812">Transmembrane</keyword>